<dbReference type="CDD" id="cd06260">
    <property type="entry name" value="DUF820-like"/>
    <property type="match status" value="1"/>
</dbReference>
<dbReference type="InterPro" id="IPR012296">
    <property type="entry name" value="Nuclease_put_TT1808"/>
</dbReference>
<dbReference type="InterPro" id="IPR008538">
    <property type="entry name" value="Uma2"/>
</dbReference>
<dbReference type="InterPro" id="IPR011335">
    <property type="entry name" value="Restrct_endonuc-II-like"/>
</dbReference>
<dbReference type="SUPFAM" id="SSF52980">
    <property type="entry name" value="Restriction endonuclease-like"/>
    <property type="match status" value="1"/>
</dbReference>
<proteinExistence type="predicted"/>
<dbReference type="EMBL" id="NQWI01000217">
    <property type="protein sequence ID" value="PDV99626.1"/>
    <property type="molecule type" value="Genomic_DNA"/>
</dbReference>
<feature type="domain" description="Putative restriction endonuclease" evidence="1">
    <location>
        <begin position="34"/>
        <end position="195"/>
    </location>
</feature>
<dbReference type="AlphaFoldDB" id="A0A2A6RD52"/>
<dbReference type="RefSeq" id="WP_097646110.1">
    <property type="nucleotide sequence ID" value="NZ_NQWI01000217.1"/>
</dbReference>
<dbReference type="PANTHER" id="PTHR34107:SF2">
    <property type="entry name" value="SLL0888 PROTEIN"/>
    <property type="match status" value="1"/>
</dbReference>
<evidence type="ECO:0000313" key="2">
    <source>
        <dbReference type="EMBL" id="PDV99626.1"/>
    </source>
</evidence>
<comment type="caution">
    <text evidence="2">The sequence shown here is derived from an EMBL/GenBank/DDBJ whole genome shotgun (WGS) entry which is preliminary data.</text>
</comment>
<accession>A0A2A6RD52</accession>
<evidence type="ECO:0000259" key="1">
    <source>
        <dbReference type="Pfam" id="PF05685"/>
    </source>
</evidence>
<dbReference type="Pfam" id="PF05685">
    <property type="entry name" value="Uma2"/>
    <property type="match status" value="1"/>
</dbReference>
<dbReference type="OrthoDB" id="9793127at2"/>
<dbReference type="Proteomes" id="UP000220527">
    <property type="component" value="Unassembled WGS sequence"/>
</dbReference>
<evidence type="ECO:0000313" key="3">
    <source>
        <dbReference type="Proteomes" id="UP000220527"/>
    </source>
</evidence>
<dbReference type="PANTHER" id="PTHR34107">
    <property type="entry name" value="SLL0198 PROTEIN-RELATED"/>
    <property type="match status" value="1"/>
</dbReference>
<reference evidence="3" key="1">
    <citation type="submission" date="2017-08" db="EMBL/GenBank/DDBJ databases">
        <authorList>
            <person name="Grouzdev D.S."/>
            <person name="Gaisin V.A."/>
            <person name="Rysina M.S."/>
            <person name="Gorlenko V.M."/>
        </authorList>
    </citation>
    <scope>NUCLEOTIDE SEQUENCE [LARGE SCALE GENOMIC DNA]</scope>
    <source>
        <strain evidence="3">Kir15-3F</strain>
    </source>
</reference>
<dbReference type="Gene3D" id="3.90.1570.10">
    <property type="entry name" value="tt1808, chain A"/>
    <property type="match status" value="1"/>
</dbReference>
<keyword evidence="3" id="KW-1185">Reference proteome</keyword>
<sequence length="206" mass="23809">MTVETRQAKLHIRWQTEDETFLSLDALQGHWTEEQYLLMTDQTKRLLEYTDGYLEALPMPTEEHQDISQFLFLALLAFVQRIGGKVYYAPLRLRIRANKFREPDLLLLCDAHDPRRQQRYWLGADLVVEVVSPDDPERDTKVKRSDYAQAAIPEYWIVNPLTATITVLVLEGAAYTEYGCFARGEYAQSTLLDGFGVWVADVFDAK</sequence>
<gene>
    <name evidence="2" type="ORF">CJ255_21415</name>
</gene>
<organism evidence="2 3">
    <name type="scientific">Candidatus Viridilinea mediisalina</name>
    <dbReference type="NCBI Taxonomy" id="2024553"/>
    <lineage>
        <taxon>Bacteria</taxon>
        <taxon>Bacillati</taxon>
        <taxon>Chloroflexota</taxon>
        <taxon>Chloroflexia</taxon>
        <taxon>Chloroflexales</taxon>
        <taxon>Chloroflexineae</taxon>
        <taxon>Oscillochloridaceae</taxon>
        <taxon>Candidatus Viridilinea</taxon>
    </lineage>
</organism>
<protein>
    <recommendedName>
        <fullName evidence="1">Putative restriction endonuclease domain-containing protein</fullName>
    </recommendedName>
</protein>
<name>A0A2A6RD52_9CHLR</name>